<organism evidence="1">
    <name type="scientific">Arundo donax</name>
    <name type="common">Giant reed</name>
    <name type="synonym">Donax arundinaceus</name>
    <dbReference type="NCBI Taxonomy" id="35708"/>
    <lineage>
        <taxon>Eukaryota</taxon>
        <taxon>Viridiplantae</taxon>
        <taxon>Streptophyta</taxon>
        <taxon>Embryophyta</taxon>
        <taxon>Tracheophyta</taxon>
        <taxon>Spermatophyta</taxon>
        <taxon>Magnoliopsida</taxon>
        <taxon>Liliopsida</taxon>
        <taxon>Poales</taxon>
        <taxon>Poaceae</taxon>
        <taxon>PACMAD clade</taxon>
        <taxon>Arundinoideae</taxon>
        <taxon>Arundineae</taxon>
        <taxon>Arundo</taxon>
    </lineage>
</organism>
<dbReference type="EMBL" id="GBRH01206316">
    <property type="protein sequence ID" value="JAD91579.1"/>
    <property type="molecule type" value="Transcribed_RNA"/>
</dbReference>
<accession>A0A0A9DSP1</accession>
<reference evidence="1" key="2">
    <citation type="journal article" date="2015" name="Data Brief">
        <title>Shoot transcriptome of the giant reed, Arundo donax.</title>
        <authorList>
            <person name="Barrero R.A."/>
            <person name="Guerrero F.D."/>
            <person name="Moolhuijzen P."/>
            <person name="Goolsby J.A."/>
            <person name="Tidwell J."/>
            <person name="Bellgard S.E."/>
            <person name="Bellgard M.I."/>
        </authorList>
    </citation>
    <scope>NUCLEOTIDE SEQUENCE</scope>
    <source>
        <tissue evidence="1">Shoot tissue taken approximately 20 cm above the soil surface</tissue>
    </source>
</reference>
<dbReference type="AlphaFoldDB" id="A0A0A9DSP1"/>
<proteinExistence type="predicted"/>
<sequence>MLAEWTCIGVKGEKGVQLIYRVKGEQGSQLLLGKEDGIQADEGNWLQGNSYQNREGEEINKLSNVRVN</sequence>
<name>A0A0A9DSP1_ARUDO</name>
<protein>
    <submittedName>
        <fullName evidence="1">Uncharacterized protein</fullName>
    </submittedName>
</protein>
<evidence type="ECO:0000313" key="1">
    <source>
        <dbReference type="EMBL" id="JAD91579.1"/>
    </source>
</evidence>
<reference evidence="1" key="1">
    <citation type="submission" date="2014-09" db="EMBL/GenBank/DDBJ databases">
        <authorList>
            <person name="Magalhaes I.L.F."/>
            <person name="Oliveira U."/>
            <person name="Santos F.R."/>
            <person name="Vidigal T.H.D.A."/>
            <person name="Brescovit A.D."/>
            <person name="Santos A.J."/>
        </authorList>
    </citation>
    <scope>NUCLEOTIDE SEQUENCE</scope>
    <source>
        <tissue evidence="1">Shoot tissue taken approximately 20 cm above the soil surface</tissue>
    </source>
</reference>